<dbReference type="InterPro" id="IPR020472">
    <property type="entry name" value="WD40_PAC1"/>
</dbReference>
<dbReference type="InterPro" id="IPR001680">
    <property type="entry name" value="WD40_rpt"/>
</dbReference>
<evidence type="ECO:0000313" key="6">
    <source>
        <dbReference type="EMBL" id="VDO98868.1"/>
    </source>
</evidence>
<evidence type="ECO:0000256" key="3">
    <source>
        <dbReference type="ARBA" id="ARBA00060126"/>
    </source>
</evidence>
<evidence type="ECO:0000256" key="1">
    <source>
        <dbReference type="ARBA" id="ARBA00022574"/>
    </source>
</evidence>
<keyword evidence="7" id="KW-1185">Reference proteome</keyword>
<feature type="repeat" description="WD" evidence="5">
    <location>
        <begin position="12"/>
        <end position="43"/>
    </location>
</feature>
<comment type="similarity">
    <text evidence="4">Belongs to the WD repeat CIA1 family.</text>
</comment>
<evidence type="ECO:0000256" key="4">
    <source>
        <dbReference type="HAMAP-Rule" id="MF_03037"/>
    </source>
</evidence>
<evidence type="ECO:0000313" key="8">
    <source>
        <dbReference type="WBParaSite" id="SBAD_0000290701-mRNA-1"/>
    </source>
</evidence>
<dbReference type="OrthoDB" id="284782at2759"/>
<name>A0A183IGN0_9BILA</name>
<accession>A0A183IGN0</accession>
<dbReference type="InterPro" id="IPR036322">
    <property type="entry name" value="WD40_repeat_dom_sf"/>
</dbReference>
<dbReference type="InterPro" id="IPR019775">
    <property type="entry name" value="WD40_repeat_CS"/>
</dbReference>
<dbReference type="PROSITE" id="PS00678">
    <property type="entry name" value="WD_REPEATS_1"/>
    <property type="match status" value="1"/>
</dbReference>
<dbReference type="HAMAP" id="MF_03037">
    <property type="entry name" value="ciao1"/>
    <property type="match status" value="1"/>
</dbReference>
<dbReference type="SMART" id="SM00320">
    <property type="entry name" value="WD40"/>
    <property type="match status" value="7"/>
</dbReference>
<dbReference type="WBParaSite" id="SBAD_0000290701-mRNA-1">
    <property type="protein sequence ID" value="SBAD_0000290701-mRNA-1"/>
    <property type="gene ID" value="SBAD_0000290701"/>
</dbReference>
<sequence>MAAAALSLVTVLKGHNGSVWNVAWHPKGNILASCGQDKSIRIWVEAGDSYECRSVLDDGHRRTVRSIAFSPCGRYLASASFDATVVIWEKNEQEYEIRTTLEGHENEVKCVAWSPSGQYLATCGRDKSVWIWEVDEDEDFQCSSVLLDHSQDVKFVAWMPLEDVLASASYDNCINFYKFDGDDWLLDRKITAHESTVWGISFTASGSRFASCSADGTVKVWEKSSSIVADRGHEWQCVSTISGYHSRPVYSVSWFPSDNVIATACGDNGIRLFKQNVSSADSTVTFDPLVIMENAHEQDVNCVTWNFQRDGLLASGSDDAMVKVWKFTVS</sequence>
<dbReference type="Gene3D" id="2.130.10.10">
    <property type="entry name" value="YVTN repeat-like/Quinoprotein amine dehydrogenase"/>
    <property type="match status" value="1"/>
</dbReference>
<dbReference type="PANTHER" id="PTHR19920">
    <property type="entry name" value="WD40 PROTEIN CIAO1"/>
    <property type="match status" value="1"/>
</dbReference>
<dbReference type="InterPro" id="IPR015943">
    <property type="entry name" value="WD40/YVTN_repeat-like_dom_sf"/>
</dbReference>
<dbReference type="FunFam" id="2.130.10.10:FF:000136">
    <property type="entry name" value="Probable cytosolic iron-sulfur protein assembly protein CIAO1"/>
    <property type="match status" value="1"/>
</dbReference>
<comment type="function">
    <text evidence="3">Key component of the cytosolic iron-sulfur protein assembly (CIA) complex, a multiprotein complex that mediates the incorporation of iron-sulfur cluster into extramitochondrial Fe/S proteins. As a CIA complex component, interacts specifically with CIAO2A or CIAO2B and MMS19 to assist different branches of iron-sulfur protein assembly, depending of its interactors. The complex CIAO1:CIAO2B:MMS19 binds to and facilitates the assembly of most cytosolic-nuclear Fe/S proteins. CIAO1:CIAO2A specifically matures ACO1 and stabilizes IREB2. Seems to specifically modulate the transactivation activity of WT1. As part of the mitotic spindle-associated MMXD complex it may play a role in chromosome segregation.</text>
</comment>
<dbReference type="SUPFAM" id="SSF50978">
    <property type="entry name" value="WD40 repeat-like"/>
    <property type="match status" value="1"/>
</dbReference>
<feature type="repeat" description="WD" evidence="5">
    <location>
        <begin position="293"/>
        <end position="330"/>
    </location>
</feature>
<protein>
    <recommendedName>
        <fullName evidence="4">Probable cytosolic iron-sulfur protein assembly protein CIAO1 homolog</fullName>
    </recommendedName>
</protein>
<organism evidence="8">
    <name type="scientific">Soboliphyme baturini</name>
    <dbReference type="NCBI Taxonomy" id="241478"/>
    <lineage>
        <taxon>Eukaryota</taxon>
        <taxon>Metazoa</taxon>
        <taxon>Ecdysozoa</taxon>
        <taxon>Nematoda</taxon>
        <taxon>Enoplea</taxon>
        <taxon>Dorylaimia</taxon>
        <taxon>Dioctophymatida</taxon>
        <taxon>Dioctophymatoidea</taxon>
        <taxon>Soboliphymatidae</taxon>
        <taxon>Soboliphyme</taxon>
    </lineage>
</organism>
<evidence type="ECO:0000256" key="5">
    <source>
        <dbReference type="PROSITE-ProRule" id="PRU00221"/>
    </source>
</evidence>
<reference evidence="8" key="1">
    <citation type="submission" date="2016-06" db="UniProtKB">
        <authorList>
            <consortium name="WormBaseParasite"/>
        </authorList>
    </citation>
    <scope>IDENTIFICATION</scope>
</reference>
<dbReference type="PROSITE" id="PS50082">
    <property type="entry name" value="WD_REPEATS_2"/>
    <property type="match status" value="5"/>
</dbReference>
<dbReference type="GO" id="GO:0016226">
    <property type="term" value="P:iron-sulfur cluster assembly"/>
    <property type="evidence" value="ECO:0007669"/>
    <property type="project" value="UniProtKB-UniRule"/>
</dbReference>
<dbReference type="EMBL" id="UZAM01007396">
    <property type="protein sequence ID" value="VDO98868.1"/>
    <property type="molecule type" value="Genomic_DNA"/>
</dbReference>
<evidence type="ECO:0000313" key="7">
    <source>
        <dbReference type="Proteomes" id="UP000270296"/>
    </source>
</evidence>
<dbReference type="GO" id="GO:0097361">
    <property type="term" value="C:cytosolic [4Fe-4S] assembly targeting complex"/>
    <property type="evidence" value="ECO:0007669"/>
    <property type="project" value="InterPro"/>
</dbReference>
<feature type="repeat" description="WD" evidence="5">
    <location>
        <begin position="57"/>
        <end position="89"/>
    </location>
</feature>
<dbReference type="CDD" id="cd00200">
    <property type="entry name" value="WD40"/>
    <property type="match status" value="1"/>
</dbReference>
<keyword evidence="2" id="KW-0677">Repeat</keyword>
<dbReference type="AlphaFoldDB" id="A0A183IGN0"/>
<keyword evidence="1 5" id="KW-0853">WD repeat</keyword>
<dbReference type="PANTHER" id="PTHR19920:SF0">
    <property type="entry name" value="CYTOSOLIC IRON-SULFUR PROTEIN ASSEMBLY PROTEIN CIAO1-RELATED"/>
    <property type="match status" value="1"/>
</dbReference>
<dbReference type="Proteomes" id="UP000270296">
    <property type="component" value="Unassembled WGS sequence"/>
</dbReference>
<dbReference type="InterPro" id="IPR028608">
    <property type="entry name" value="CIAO1/Cia1"/>
</dbReference>
<comment type="function">
    <text evidence="4">Essential component of the cytosolic iron-sulfur (Fe/S) protein assembly machinery. Required for the maturation of extramitochondrial Fe/S proteins.</text>
</comment>
<feature type="repeat" description="WD" evidence="5">
    <location>
        <begin position="101"/>
        <end position="142"/>
    </location>
</feature>
<proteinExistence type="inferred from homology"/>
<dbReference type="Pfam" id="PF00400">
    <property type="entry name" value="WD40"/>
    <property type="match status" value="7"/>
</dbReference>
<evidence type="ECO:0000256" key="2">
    <source>
        <dbReference type="ARBA" id="ARBA00022737"/>
    </source>
</evidence>
<feature type="repeat" description="WD" evidence="5">
    <location>
        <begin position="190"/>
        <end position="222"/>
    </location>
</feature>
<dbReference type="PROSITE" id="PS50294">
    <property type="entry name" value="WD_REPEATS_REGION"/>
    <property type="match status" value="5"/>
</dbReference>
<gene>
    <name evidence="6" type="ORF">SBAD_LOCUS2775</name>
</gene>
<reference evidence="6 7" key="2">
    <citation type="submission" date="2018-11" db="EMBL/GenBank/DDBJ databases">
        <authorList>
            <consortium name="Pathogen Informatics"/>
        </authorList>
    </citation>
    <scope>NUCLEOTIDE SEQUENCE [LARGE SCALE GENOMIC DNA]</scope>
</reference>
<dbReference type="PRINTS" id="PR00320">
    <property type="entry name" value="GPROTEINBRPT"/>
</dbReference>